<evidence type="ECO:0000313" key="2">
    <source>
        <dbReference type="Proteomes" id="UP000243406"/>
    </source>
</evidence>
<reference evidence="2" key="1">
    <citation type="submission" date="2017-02" db="EMBL/GenBank/DDBJ databases">
        <authorList>
            <person name="Varghese N."/>
            <person name="Submissions S."/>
        </authorList>
    </citation>
    <scope>NUCLEOTIDE SEQUENCE [LARGE SCALE GENOMIC DNA]</scope>
    <source>
        <strain evidence="2">ATCC 35199</strain>
    </source>
</reference>
<dbReference type="RefSeq" id="WP_079590827.1">
    <property type="nucleotide sequence ID" value="NZ_FUYN01000014.1"/>
</dbReference>
<organism evidence="1 2">
    <name type="scientific">Acetoanaerobium noterae</name>
    <dbReference type="NCBI Taxonomy" id="745369"/>
    <lineage>
        <taxon>Bacteria</taxon>
        <taxon>Bacillati</taxon>
        <taxon>Bacillota</taxon>
        <taxon>Clostridia</taxon>
        <taxon>Peptostreptococcales</taxon>
        <taxon>Filifactoraceae</taxon>
        <taxon>Acetoanaerobium</taxon>
    </lineage>
</organism>
<dbReference type="OrthoDB" id="2083719at2"/>
<evidence type="ECO:0000313" key="1">
    <source>
        <dbReference type="EMBL" id="SKB74641.1"/>
    </source>
</evidence>
<protein>
    <submittedName>
        <fullName evidence="1">Uncharacterized protein</fullName>
    </submittedName>
</protein>
<gene>
    <name evidence="1" type="ORF">SAMN02745120_0128</name>
</gene>
<sequence>MTLKKIISEINTNNIPIGFYRLEEGRFPEFLVYLYTISDENERNKYNTLKNKESYVSESGKIFFPYSSIDVVKETYRQYDLISHDITTEKINSILNINSPSELYLAFSLYLILHEFGHWIHFEELEKKPYLWHQEDVHFKREYARKRNKAKYNPNLQKSYYVELNKEYNAIPMEKRANDYAENHLKKYFELLKKKL</sequence>
<proteinExistence type="predicted"/>
<keyword evidence="2" id="KW-1185">Reference proteome</keyword>
<dbReference type="Proteomes" id="UP000243406">
    <property type="component" value="Unassembled WGS sequence"/>
</dbReference>
<dbReference type="EMBL" id="FUYN01000014">
    <property type="protein sequence ID" value="SKB74641.1"/>
    <property type="molecule type" value="Genomic_DNA"/>
</dbReference>
<name>A0A1T5DSK3_9FIRM</name>
<dbReference type="AlphaFoldDB" id="A0A1T5DSK3"/>
<accession>A0A1T5DSK3</accession>